<comment type="caution">
    <text evidence="5">The sequence shown here is derived from an EMBL/GenBank/DDBJ whole genome shotgun (WGS) entry which is preliminary data.</text>
</comment>
<reference evidence="5 6" key="1">
    <citation type="submission" date="2018-06" db="EMBL/GenBank/DDBJ databases">
        <title>The Genome of Cuscuta australis (Dodder) Provides Insight into the Evolution of Plant Parasitism.</title>
        <authorList>
            <person name="Liu H."/>
        </authorList>
    </citation>
    <scope>NUCLEOTIDE SEQUENCE [LARGE SCALE GENOMIC DNA]</scope>
    <source>
        <strain evidence="6">cv. Yunnan</strain>
        <tissue evidence="5">Vines</tissue>
    </source>
</reference>
<dbReference type="Pfam" id="PF00332">
    <property type="entry name" value="Glyco_hydro_17"/>
    <property type="match status" value="1"/>
</dbReference>
<keyword evidence="2" id="KW-0378">Hydrolase</keyword>
<dbReference type="InterPro" id="IPR044965">
    <property type="entry name" value="Glyco_hydro_17_plant"/>
</dbReference>
<dbReference type="SUPFAM" id="SSF51445">
    <property type="entry name" value="(Trans)glycosidases"/>
    <property type="match status" value="1"/>
</dbReference>
<evidence type="ECO:0000256" key="4">
    <source>
        <dbReference type="RuleBase" id="RU004335"/>
    </source>
</evidence>
<dbReference type="EMBL" id="NQVE01000209">
    <property type="protein sequence ID" value="RAL38639.1"/>
    <property type="molecule type" value="Genomic_DNA"/>
</dbReference>
<evidence type="ECO:0000256" key="3">
    <source>
        <dbReference type="ARBA" id="ARBA00023295"/>
    </source>
</evidence>
<dbReference type="InterPro" id="IPR000490">
    <property type="entry name" value="Glyco_hydro_17"/>
</dbReference>
<keyword evidence="3" id="KW-0326">Glycosidase</keyword>
<dbReference type="AlphaFoldDB" id="A0A328D2M5"/>
<dbReference type="PANTHER" id="PTHR32227">
    <property type="entry name" value="GLUCAN ENDO-1,3-BETA-GLUCOSIDASE BG1-RELATED-RELATED"/>
    <property type="match status" value="1"/>
</dbReference>
<evidence type="ECO:0000256" key="1">
    <source>
        <dbReference type="ARBA" id="ARBA00008773"/>
    </source>
</evidence>
<dbReference type="GO" id="GO:0004553">
    <property type="term" value="F:hydrolase activity, hydrolyzing O-glycosyl compounds"/>
    <property type="evidence" value="ECO:0007669"/>
    <property type="project" value="InterPro"/>
</dbReference>
<sequence length="132" mass="14581">MSGPDSFKIYYYKKYPPPTGGRWNCIHTVMGHPFIGKGGKWMPKKLTYYLTRLSPLLRNVEVYLLTTRIACIATGNEVLPVKDTALSGNMLPAMQRIHTALVNLGLDAKVEVTTAHSLALLETLYPPAAGSF</sequence>
<evidence type="ECO:0000313" key="6">
    <source>
        <dbReference type="Proteomes" id="UP000249390"/>
    </source>
</evidence>
<evidence type="ECO:0000256" key="2">
    <source>
        <dbReference type="ARBA" id="ARBA00022801"/>
    </source>
</evidence>
<comment type="similarity">
    <text evidence="1 4">Belongs to the glycosyl hydrolase 17 family.</text>
</comment>
<dbReference type="InterPro" id="IPR017853">
    <property type="entry name" value="GH"/>
</dbReference>
<dbReference type="GO" id="GO:0005975">
    <property type="term" value="P:carbohydrate metabolic process"/>
    <property type="evidence" value="ECO:0007669"/>
    <property type="project" value="InterPro"/>
</dbReference>
<name>A0A328D2M5_9ASTE</name>
<dbReference type="Proteomes" id="UP000249390">
    <property type="component" value="Unassembled WGS sequence"/>
</dbReference>
<dbReference type="Gene3D" id="3.20.20.80">
    <property type="entry name" value="Glycosidases"/>
    <property type="match status" value="1"/>
</dbReference>
<keyword evidence="6" id="KW-1185">Reference proteome</keyword>
<evidence type="ECO:0000313" key="5">
    <source>
        <dbReference type="EMBL" id="RAL38639.1"/>
    </source>
</evidence>
<accession>A0A328D2M5</accession>
<gene>
    <name evidence="5" type="ORF">DM860_002617</name>
</gene>
<protein>
    <submittedName>
        <fullName evidence="5">Uncharacterized protein</fullName>
    </submittedName>
</protein>
<proteinExistence type="inferred from homology"/>
<organism evidence="5 6">
    <name type="scientific">Cuscuta australis</name>
    <dbReference type="NCBI Taxonomy" id="267555"/>
    <lineage>
        <taxon>Eukaryota</taxon>
        <taxon>Viridiplantae</taxon>
        <taxon>Streptophyta</taxon>
        <taxon>Embryophyta</taxon>
        <taxon>Tracheophyta</taxon>
        <taxon>Spermatophyta</taxon>
        <taxon>Magnoliopsida</taxon>
        <taxon>eudicotyledons</taxon>
        <taxon>Gunneridae</taxon>
        <taxon>Pentapetalae</taxon>
        <taxon>asterids</taxon>
        <taxon>lamiids</taxon>
        <taxon>Solanales</taxon>
        <taxon>Convolvulaceae</taxon>
        <taxon>Cuscuteae</taxon>
        <taxon>Cuscuta</taxon>
        <taxon>Cuscuta subgen. Grammica</taxon>
        <taxon>Cuscuta sect. Cleistogrammica</taxon>
    </lineage>
</organism>